<dbReference type="AlphaFoldDB" id="A0A1G9MF43"/>
<gene>
    <name evidence="1" type="ORF">SAMN05661010_02439</name>
</gene>
<dbReference type="RefSeq" id="WP_089728916.1">
    <property type="nucleotide sequence ID" value="NZ_FNGI01000006.1"/>
</dbReference>
<dbReference type="EMBL" id="FNGI01000006">
    <property type="protein sequence ID" value="SDL72723.1"/>
    <property type="molecule type" value="Genomic_DNA"/>
</dbReference>
<sequence>MKVVHVKNERQREACLARLCAEVYGHEAGIAPLVTFAGTFGVLFRQEAARVLALVDGQSQPVALALLVLDELGESMEVALLTALDSERVKQPAQRLIEELALKAPLRVNATDDEQEAMFRACGITRWLDGADGQRIGLGPKHKEVDSADGLAKTMRYDERAVVQSFKQDKTLFEDYKKRFVRGIESFPATL</sequence>
<accession>A0A1G9MF43</accession>
<evidence type="ECO:0000313" key="1">
    <source>
        <dbReference type="EMBL" id="SDL72723.1"/>
    </source>
</evidence>
<keyword evidence="2" id="KW-1185">Reference proteome</keyword>
<evidence type="ECO:0000313" key="2">
    <source>
        <dbReference type="Proteomes" id="UP000198654"/>
    </source>
</evidence>
<name>A0A1G9MF43_9GAMM</name>
<protein>
    <submittedName>
        <fullName evidence="1">Uncharacterized protein</fullName>
    </submittedName>
</protein>
<proteinExistence type="predicted"/>
<dbReference type="OrthoDB" id="6181807at2"/>
<organism evidence="1 2">
    <name type="scientific">Modicisalibacter muralis</name>
    <dbReference type="NCBI Taxonomy" id="119000"/>
    <lineage>
        <taxon>Bacteria</taxon>
        <taxon>Pseudomonadati</taxon>
        <taxon>Pseudomonadota</taxon>
        <taxon>Gammaproteobacteria</taxon>
        <taxon>Oceanospirillales</taxon>
        <taxon>Halomonadaceae</taxon>
        <taxon>Modicisalibacter</taxon>
    </lineage>
</organism>
<dbReference type="Proteomes" id="UP000198654">
    <property type="component" value="Unassembled WGS sequence"/>
</dbReference>
<dbReference type="STRING" id="119000.SAMN05661010_02439"/>
<reference evidence="1 2" key="1">
    <citation type="submission" date="2016-10" db="EMBL/GenBank/DDBJ databases">
        <authorList>
            <person name="de Groot N.N."/>
        </authorList>
    </citation>
    <scope>NUCLEOTIDE SEQUENCE [LARGE SCALE GENOMIC DNA]</scope>
    <source>
        <strain evidence="1 2">DSM 14789</strain>
    </source>
</reference>